<feature type="region of interest" description="Disordered" evidence="2">
    <location>
        <begin position="26"/>
        <end position="51"/>
    </location>
</feature>
<dbReference type="InterPro" id="IPR017946">
    <property type="entry name" value="PLC-like_Pdiesterase_TIM-brl"/>
</dbReference>
<dbReference type="PROSITE" id="PS51318">
    <property type="entry name" value="TAT"/>
    <property type="match status" value="1"/>
</dbReference>
<dbReference type="EMBL" id="JABENB010000002">
    <property type="protein sequence ID" value="NNG40540.1"/>
    <property type="molecule type" value="Genomic_DNA"/>
</dbReference>
<evidence type="ECO:0000313" key="4">
    <source>
        <dbReference type="EMBL" id="NNG40540.1"/>
    </source>
</evidence>
<dbReference type="SUPFAM" id="SSF51695">
    <property type="entry name" value="PLC-like phosphodiesterases"/>
    <property type="match status" value="1"/>
</dbReference>
<sequence length="287" mass="31560">MTSTITRRTLLGAGAATVPLALAGTANAAQQSSRPRSPLEGVTPTPRTHAHNDYEHVRPLFDALGQGFVSVEADIWLVGGELYIGHDGPDLTRTLRGLYLDPLARLAKAGRGWIYPGHRVGLQLLIDVKSPGDPVWPVLQRQLASYRGLFTYWRNGRRHPGPVTAVLSGELAQRTSTERLRWAGFDGRLRTPLPAGATPEQLPLLSDNWALMFTWQGVGPMPPAERARLQELVAAKHSAGYQVRFWNTPDLPGPARTAVWTELWAAGVDYLNTDDLAGLREFVRAQR</sequence>
<dbReference type="Pfam" id="PF13653">
    <property type="entry name" value="GDPD_2"/>
    <property type="match status" value="1"/>
</dbReference>
<dbReference type="Proteomes" id="UP000557772">
    <property type="component" value="Unassembled WGS sequence"/>
</dbReference>
<dbReference type="PANTHER" id="PTHR31571:SF1">
    <property type="entry name" value="ALTERED INHERITANCE OF MITOCHONDRIA PROTEIN 6"/>
    <property type="match status" value="1"/>
</dbReference>
<dbReference type="GO" id="GO:0008081">
    <property type="term" value="F:phosphoric diester hydrolase activity"/>
    <property type="evidence" value="ECO:0007669"/>
    <property type="project" value="InterPro"/>
</dbReference>
<dbReference type="GO" id="GO:0006629">
    <property type="term" value="P:lipid metabolic process"/>
    <property type="evidence" value="ECO:0007669"/>
    <property type="project" value="InterPro"/>
</dbReference>
<evidence type="ECO:0000256" key="2">
    <source>
        <dbReference type="SAM" id="MobiDB-lite"/>
    </source>
</evidence>
<gene>
    <name evidence="4" type="ORF">HJ588_14830</name>
</gene>
<reference evidence="4 5" key="1">
    <citation type="submission" date="2020-05" db="EMBL/GenBank/DDBJ databases">
        <title>Flexivirga sp. ID2601S isolated from air conditioner.</title>
        <authorList>
            <person name="Kim D.H."/>
        </authorList>
    </citation>
    <scope>NUCLEOTIDE SEQUENCE [LARGE SCALE GENOMIC DNA]</scope>
    <source>
        <strain evidence="4 5">ID2601S</strain>
    </source>
</reference>
<dbReference type="RefSeq" id="WP_171156906.1">
    <property type="nucleotide sequence ID" value="NZ_JABENB010000002.1"/>
</dbReference>
<keyword evidence="3" id="KW-0732">Signal</keyword>
<proteinExistence type="predicted"/>
<protein>
    <recommendedName>
        <fullName evidence="1">Altered inheritance of mitochondria protein 6</fullName>
    </recommendedName>
</protein>
<organism evidence="4 5">
    <name type="scientific">Flexivirga aerilata</name>
    <dbReference type="NCBI Taxonomy" id="1656889"/>
    <lineage>
        <taxon>Bacteria</taxon>
        <taxon>Bacillati</taxon>
        <taxon>Actinomycetota</taxon>
        <taxon>Actinomycetes</taxon>
        <taxon>Micrococcales</taxon>
        <taxon>Dermacoccaceae</taxon>
        <taxon>Flexivirga</taxon>
    </lineage>
</organism>
<evidence type="ECO:0000256" key="3">
    <source>
        <dbReference type="SAM" id="SignalP"/>
    </source>
</evidence>
<evidence type="ECO:0000313" key="5">
    <source>
        <dbReference type="Proteomes" id="UP000557772"/>
    </source>
</evidence>
<comment type="caution">
    <text evidence="4">The sequence shown here is derived from an EMBL/GenBank/DDBJ whole genome shotgun (WGS) entry which is preliminary data.</text>
</comment>
<keyword evidence="5" id="KW-1185">Reference proteome</keyword>
<feature type="signal peptide" evidence="3">
    <location>
        <begin position="1"/>
        <end position="28"/>
    </location>
</feature>
<dbReference type="InterPro" id="IPR006311">
    <property type="entry name" value="TAT_signal"/>
</dbReference>
<dbReference type="AlphaFoldDB" id="A0A849AQG5"/>
<dbReference type="PANTHER" id="PTHR31571">
    <property type="entry name" value="ALTERED INHERITANCE OF MITOCHONDRIA PROTEIN 6"/>
    <property type="match status" value="1"/>
</dbReference>
<dbReference type="InterPro" id="IPR039559">
    <property type="entry name" value="AIM6_PI-PLC-like_dom"/>
</dbReference>
<accession>A0A849AQG5</accession>
<evidence type="ECO:0000256" key="1">
    <source>
        <dbReference type="ARBA" id="ARBA00014286"/>
    </source>
</evidence>
<feature type="chain" id="PRO_5032822520" description="Altered inheritance of mitochondria protein 6" evidence="3">
    <location>
        <begin position="29"/>
        <end position="287"/>
    </location>
</feature>
<dbReference type="InterPro" id="IPR051236">
    <property type="entry name" value="HAT_RTT109-like"/>
</dbReference>
<name>A0A849AQG5_9MICO</name>
<dbReference type="CDD" id="cd08577">
    <property type="entry name" value="PI-PLCc_GDPD_SF_unchar3"/>
    <property type="match status" value="1"/>
</dbReference>